<keyword evidence="1" id="KW-0812">Transmembrane</keyword>
<proteinExistence type="predicted"/>
<keyword evidence="1" id="KW-1133">Transmembrane helix</keyword>
<sequence>MTVLLFFAAALFMAFTAVLFFQLSKSRVLAADVLQKNDMLEQQNTGLAENARMAEAYIASLVCVISAYLLKMEKIKRSVERKVMVKKYNEIGLSFNDINIRKERETFFSKFDAAFLKIFPTFLSEFNAMLHPEDQIWPKENQPLPTDLRIFALVRLGIADCETIAGILEYSERTIYVYKMRIKAKSKVPANQFDHNILAINTACFERPVYSRSA</sequence>
<evidence type="ECO:0000313" key="4">
    <source>
        <dbReference type="Proteomes" id="UP000539265"/>
    </source>
</evidence>
<reference evidence="3" key="1">
    <citation type="submission" date="2020-08" db="EMBL/GenBank/DDBJ databases">
        <title>Genomic Encyclopedia of Type Strains, Phase III (KMG-III): the genomes of soil and plant-associated and newly described type strains.</title>
        <authorList>
            <person name="Whitman W."/>
        </authorList>
    </citation>
    <scope>NUCLEOTIDE SEQUENCE [LARGE SCALE GENOMIC DNA]</scope>
    <source>
        <strain evidence="3">CECT 8628</strain>
    </source>
</reference>
<feature type="domain" description="DUF6377" evidence="2">
    <location>
        <begin position="2"/>
        <end position="165"/>
    </location>
</feature>
<dbReference type="InterPro" id="IPR045957">
    <property type="entry name" value="DUF6377"/>
</dbReference>
<feature type="transmembrane region" description="Helical" evidence="1">
    <location>
        <begin position="54"/>
        <end position="72"/>
    </location>
</feature>
<name>A0A839SII2_9SPHI</name>
<dbReference type="AlphaFoldDB" id="A0A839SII2"/>
<dbReference type="Proteomes" id="UP000539265">
    <property type="component" value="Unassembled WGS sequence"/>
</dbReference>
<evidence type="ECO:0000313" key="3">
    <source>
        <dbReference type="EMBL" id="MBB3056690.1"/>
    </source>
</evidence>
<keyword evidence="1" id="KW-0472">Membrane</keyword>
<evidence type="ECO:0000256" key="1">
    <source>
        <dbReference type="SAM" id="Phobius"/>
    </source>
</evidence>
<organism evidence="3 4">
    <name type="scientific">Mucilaginibacter gotjawali</name>
    <dbReference type="NCBI Taxonomy" id="1550579"/>
    <lineage>
        <taxon>Bacteria</taxon>
        <taxon>Pseudomonadati</taxon>
        <taxon>Bacteroidota</taxon>
        <taxon>Sphingobacteriia</taxon>
        <taxon>Sphingobacteriales</taxon>
        <taxon>Sphingobacteriaceae</taxon>
        <taxon>Mucilaginibacter</taxon>
    </lineage>
</organism>
<comment type="caution">
    <text evidence="3">The sequence shown here is derived from an EMBL/GenBank/DDBJ whole genome shotgun (WGS) entry which is preliminary data.</text>
</comment>
<evidence type="ECO:0000259" key="2">
    <source>
        <dbReference type="Pfam" id="PF19904"/>
    </source>
</evidence>
<dbReference type="EMBL" id="JACHWX010000009">
    <property type="protein sequence ID" value="MBB3056690.1"/>
    <property type="molecule type" value="Genomic_DNA"/>
</dbReference>
<gene>
    <name evidence="3" type="ORF">FHS11_003116</name>
</gene>
<protein>
    <recommendedName>
        <fullName evidence="2">DUF6377 domain-containing protein</fullName>
    </recommendedName>
</protein>
<accession>A0A839SII2</accession>
<keyword evidence="4" id="KW-1185">Reference proteome</keyword>
<dbReference type="RefSeq" id="WP_183476054.1">
    <property type="nucleotide sequence ID" value="NZ_JACHWX010000009.1"/>
</dbReference>
<dbReference type="Pfam" id="PF19904">
    <property type="entry name" value="DUF6377"/>
    <property type="match status" value="1"/>
</dbReference>